<accession>A0A0B5AYA5</accession>
<keyword evidence="8" id="KW-1185">Reference proteome</keyword>
<dbReference type="OrthoDB" id="9773856at2"/>
<dbReference type="SUPFAM" id="SSF56300">
    <property type="entry name" value="Metallo-dependent phosphatases"/>
    <property type="match status" value="1"/>
</dbReference>
<dbReference type="Gene3D" id="3.60.21.10">
    <property type="match status" value="1"/>
</dbReference>
<dbReference type="InterPro" id="IPR038729">
    <property type="entry name" value="Rad50/SbcC_AAA"/>
</dbReference>
<gene>
    <name evidence="7" type="ORF">JMA_41810</name>
</gene>
<dbReference type="PANTHER" id="PTHR32114:SF2">
    <property type="entry name" value="ABC TRANSPORTER ABCH.3"/>
    <property type="match status" value="1"/>
</dbReference>
<dbReference type="EMBL" id="CP009417">
    <property type="protein sequence ID" value="AJD93498.1"/>
    <property type="molecule type" value="Genomic_DNA"/>
</dbReference>
<keyword evidence="7" id="KW-0614">Plasmid</keyword>
<protein>
    <recommendedName>
        <fullName evidence="3">Nuclease SbcCD subunit C</fullName>
    </recommendedName>
</protein>
<geneLocation type="plasmid" evidence="8"/>
<feature type="domain" description="Calcineurin-like phosphoesterase" evidence="5">
    <location>
        <begin position="1"/>
        <end position="223"/>
    </location>
</feature>
<dbReference type="InterPro" id="IPR004843">
    <property type="entry name" value="Calcineurin-like_PHP"/>
</dbReference>
<sequence>MKFLYFGDKHERPDVPENRTDDYHASVNAKTEEIKALGKKHQVKAFLQPGDFLHKPKNSYEFIGDLVKRWSTVDMFETLGEMMLGQLSVDEVAKKLESWTPILGAVGNHELFGESLKSYPKTTLSFLEKIGFMHFPTKEKPFIFTDDDGLTVAITATSYDIGMDDDSRLDDYIIEEKAGDIHIHIVHGFLTNKDMGDMFPHTVLDKIAKKTKADLTISGHDHIGFPLTEVDGKLFVNPGSPVRMKNDKKEMKRRPKVLLIEATKEKGLTVKSIYLKSAQLGEDVLSREKVEERDARNAQMEEIKSIVNKAQLSGGANIKDIIKDIADNKHIDEALRDEAIELVSEKMDAIQKTTTTSVDYTIEKVVLENFKSHVHSEFNLSKGLNVFIGESGAGKSSIMSAFDWVYENAGRNPRRLIHHGKDYAKVSLYLSNGYIISRVVEKKKSGKNGYEVYNPLTAQVEEYNTKSLELIQELLGFTKLDIDTDKDIPLNFQRQGDGWFFIGGGFTPSMRAKVIGSVYQTHFVDAVLKDLEAETKKLNQSEKEKSLQLKETESKMTQYEHLEDTKKNLAILEDKMANLKELKAKKESIENKYNELCHIKGSIDKKEHEISQLAKIEDALKRMDEIVAHSQKRNLLQERLNRLDKMKQEAHIAKSHLEKLSGVEKARQLLERTEEVKAKRNLLQTQFDTYAKMEQERVQLKEKVDKLEQVMEQVKDLEKAEGKLRELRLLATDRFRLAEKTSELVLIREEGKKAVVEDKRAEEALRSIATEYKKLLRQVGSCPVCRSKIDEKRIDEVLAVQVG</sequence>
<dbReference type="InterPro" id="IPR027417">
    <property type="entry name" value="P-loop_NTPase"/>
</dbReference>
<keyword evidence="4" id="KW-0175">Coiled coil</keyword>
<dbReference type="GO" id="GO:0016887">
    <property type="term" value="F:ATP hydrolysis activity"/>
    <property type="evidence" value="ECO:0007669"/>
    <property type="project" value="InterPro"/>
</dbReference>
<dbReference type="Pfam" id="PF13476">
    <property type="entry name" value="AAA_23"/>
    <property type="match status" value="1"/>
</dbReference>
<dbReference type="KEGG" id="jeo:JMA_41810"/>
<dbReference type="Gene3D" id="3.40.50.300">
    <property type="entry name" value="P-loop containing nucleotide triphosphate hydrolases"/>
    <property type="match status" value="1"/>
</dbReference>
<dbReference type="SUPFAM" id="SSF52540">
    <property type="entry name" value="P-loop containing nucleoside triphosphate hydrolases"/>
    <property type="match status" value="1"/>
</dbReference>
<feature type="coiled-coil region" evidence="4">
    <location>
        <begin position="524"/>
        <end position="599"/>
    </location>
</feature>
<dbReference type="HOGENOM" id="CLU_338278_0_0_9"/>
<dbReference type="InterPro" id="IPR029052">
    <property type="entry name" value="Metallo-depent_PP-like"/>
</dbReference>
<dbReference type="PANTHER" id="PTHR32114">
    <property type="entry name" value="ABC TRANSPORTER ABCH.3"/>
    <property type="match status" value="1"/>
</dbReference>
<evidence type="ECO:0000256" key="1">
    <source>
        <dbReference type="ARBA" id="ARBA00006930"/>
    </source>
</evidence>
<proteinExistence type="inferred from homology"/>
<evidence type="ECO:0000256" key="2">
    <source>
        <dbReference type="ARBA" id="ARBA00011322"/>
    </source>
</evidence>
<dbReference type="BioCyc" id="JESP1508404:G14D9-13465-MONOMER"/>
<comment type="subunit">
    <text evidence="2">Heterodimer of SbcC and SbcD.</text>
</comment>
<feature type="domain" description="Rad50/SbcC-type AAA" evidence="6">
    <location>
        <begin position="364"/>
        <end position="595"/>
    </location>
</feature>
<evidence type="ECO:0000259" key="6">
    <source>
        <dbReference type="Pfam" id="PF13476"/>
    </source>
</evidence>
<evidence type="ECO:0000259" key="5">
    <source>
        <dbReference type="Pfam" id="PF00149"/>
    </source>
</evidence>
<evidence type="ECO:0000256" key="3">
    <source>
        <dbReference type="ARBA" id="ARBA00013368"/>
    </source>
</evidence>
<comment type="similarity">
    <text evidence="1">Belongs to the SMC family. SbcC subfamily.</text>
</comment>
<name>A0A0B5AYA5_9BACL</name>
<dbReference type="GO" id="GO:0006302">
    <property type="term" value="P:double-strand break repair"/>
    <property type="evidence" value="ECO:0007669"/>
    <property type="project" value="InterPro"/>
</dbReference>
<evidence type="ECO:0000313" key="8">
    <source>
        <dbReference type="Proteomes" id="UP000031449"/>
    </source>
</evidence>
<dbReference type="Pfam" id="PF00149">
    <property type="entry name" value="Metallophos"/>
    <property type="match status" value="1"/>
</dbReference>
<reference evidence="7 8" key="1">
    <citation type="submission" date="2014-08" db="EMBL/GenBank/DDBJ databases">
        <title>Complete genome of a marine bacteria Jeotgalibacillus malaysiensis.</title>
        <authorList>
            <person name="Yaakop A.S."/>
            <person name="Chan K.-G."/>
            <person name="Goh K.M."/>
        </authorList>
    </citation>
    <scope>NUCLEOTIDE SEQUENCE [LARGE SCALE GENOMIC DNA]</scope>
    <source>
        <strain evidence="7 8">D5</strain>
        <plasmid evidence="8">Plasmid</plasmid>
    </source>
</reference>
<dbReference type="Proteomes" id="UP000031449">
    <property type="component" value="Plasmid unnamed"/>
</dbReference>
<feature type="coiled-coil region" evidence="4">
    <location>
        <begin position="666"/>
        <end position="730"/>
    </location>
</feature>
<evidence type="ECO:0000313" key="7">
    <source>
        <dbReference type="EMBL" id="AJD93498.1"/>
    </source>
</evidence>
<organism evidence="7 8">
    <name type="scientific">Jeotgalibacillus malaysiensis</name>
    <dbReference type="NCBI Taxonomy" id="1508404"/>
    <lineage>
        <taxon>Bacteria</taxon>
        <taxon>Bacillati</taxon>
        <taxon>Bacillota</taxon>
        <taxon>Bacilli</taxon>
        <taxon>Bacillales</taxon>
        <taxon>Caryophanaceae</taxon>
        <taxon>Jeotgalibacillus</taxon>
    </lineage>
</organism>
<evidence type="ECO:0000256" key="4">
    <source>
        <dbReference type="SAM" id="Coils"/>
    </source>
</evidence>
<dbReference type="AlphaFoldDB" id="A0A0B5AYA5"/>